<dbReference type="PANTHER" id="PTHR42953:SF3">
    <property type="entry name" value="HIGH-AFFINITY ZINC UPTAKE SYSTEM PROTEIN ZNUA"/>
    <property type="match status" value="1"/>
</dbReference>
<dbReference type="Pfam" id="PF01297">
    <property type="entry name" value="ZnuA"/>
    <property type="match status" value="1"/>
</dbReference>
<dbReference type="GO" id="GO:0046872">
    <property type="term" value="F:metal ion binding"/>
    <property type="evidence" value="ECO:0007669"/>
    <property type="project" value="InterPro"/>
</dbReference>
<evidence type="ECO:0000256" key="4">
    <source>
        <dbReference type="SAM" id="MobiDB-lite"/>
    </source>
</evidence>
<comment type="similarity">
    <text evidence="1">Belongs to the bacterial solute-binding protein 9 family.</text>
</comment>
<reference evidence="5 6" key="1">
    <citation type="submission" date="2019-03" db="EMBL/GenBank/DDBJ databases">
        <title>Genome Sequencing and Assembly of Various Microbes Isolated from Partially Reclaimed Soil and Acid Mine Drainage (AMD) Site.</title>
        <authorList>
            <person name="Steinbock B."/>
            <person name="Bechtold R."/>
            <person name="Sevigny J.L."/>
            <person name="Thomas D."/>
            <person name="Cuthill L.R."/>
            <person name="Aveiro Johannsen E.J."/>
            <person name="Thomas K."/>
            <person name="Ghosh A."/>
        </authorList>
    </citation>
    <scope>NUCLEOTIDE SEQUENCE [LARGE SCALE GENOMIC DNA]</scope>
    <source>
        <strain evidence="5 6">S-A1</strain>
    </source>
</reference>
<keyword evidence="3" id="KW-0732">Signal</keyword>
<proteinExistence type="inferred from homology"/>
<sequence length="317" mass="33141">MPLLSALSLTACAPGPGEAASPDTSGAAPLKVMASFYPLQYVVEQVGGDKVDVESLTPPGTEPHDLELSPAAVASLENAAAVVYLSGFQPAVDEAINQASPARALDVSEEATLPAGHSEDDHGTETHTEAAEDAHAEETEAGHSEEGQDLHFWLDPERLAHTAHAVAEELTDTDPANAAVYEANAEALSGKLTALDEDFSEGLKTCKTRTIVVSHEAYGYLADKYDLAQAGISGLAPDTEPSPARLAEIGQVVKDQGVGTIFTETLVNPKVAETLAADLNVKTAVLDPLEGLTDDSADYEKVMRSNLEALRTALDCA</sequence>
<evidence type="ECO:0000256" key="2">
    <source>
        <dbReference type="ARBA" id="ARBA00022448"/>
    </source>
</evidence>
<feature type="region of interest" description="Disordered" evidence="4">
    <location>
        <begin position="112"/>
        <end position="147"/>
    </location>
</feature>
<dbReference type="OrthoDB" id="9810636at2"/>
<comment type="caution">
    <text evidence="5">The sequence shown here is derived from an EMBL/GenBank/DDBJ whole genome shotgun (WGS) entry which is preliminary data.</text>
</comment>
<evidence type="ECO:0000256" key="3">
    <source>
        <dbReference type="ARBA" id="ARBA00022729"/>
    </source>
</evidence>
<dbReference type="AlphaFoldDB" id="A0A4V3B1L9"/>
<feature type="compositionally biased region" description="Basic and acidic residues" evidence="4">
    <location>
        <begin position="117"/>
        <end position="147"/>
    </location>
</feature>
<dbReference type="GO" id="GO:0030001">
    <property type="term" value="P:metal ion transport"/>
    <property type="evidence" value="ECO:0007669"/>
    <property type="project" value="InterPro"/>
</dbReference>
<name>A0A4V3B1L9_9MICC</name>
<evidence type="ECO:0000313" key="6">
    <source>
        <dbReference type="Proteomes" id="UP000294621"/>
    </source>
</evidence>
<protein>
    <submittedName>
        <fullName evidence="5">Zinc ABC transporter substrate-binding protein</fullName>
    </submittedName>
</protein>
<dbReference type="SUPFAM" id="SSF53807">
    <property type="entry name" value="Helical backbone' metal receptor"/>
    <property type="match status" value="1"/>
</dbReference>
<keyword evidence="2" id="KW-0813">Transport</keyword>
<evidence type="ECO:0000313" key="5">
    <source>
        <dbReference type="EMBL" id="TDL37438.1"/>
    </source>
</evidence>
<dbReference type="PANTHER" id="PTHR42953">
    <property type="entry name" value="HIGH-AFFINITY ZINC UPTAKE SYSTEM PROTEIN ZNUA-RELATED"/>
    <property type="match status" value="1"/>
</dbReference>
<organism evidence="5 6">
    <name type="scientific">Arthrobacter nitrophenolicus</name>
    <dbReference type="NCBI Taxonomy" id="683150"/>
    <lineage>
        <taxon>Bacteria</taxon>
        <taxon>Bacillati</taxon>
        <taxon>Actinomycetota</taxon>
        <taxon>Actinomycetes</taxon>
        <taxon>Micrococcales</taxon>
        <taxon>Micrococcaceae</taxon>
        <taxon>Arthrobacter</taxon>
    </lineage>
</organism>
<gene>
    <name evidence="5" type="ORF">E2R57_11690</name>
</gene>
<dbReference type="InterPro" id="IPR050492">
    <property type="entry name" value="Bact_metal-bind_prot9"/>
</dbReference>
<accession>A0A4V3B1L9</accession>
<dbReference type="EMBL" id="SMZQ01000005">
    <property type="protein sequence ID" value="TDL37438.1"/>
    <property type="molecule type" value="Genomic_DNA"/>
</dbReference>
<evidence type="ECO:0000256" key="1">
    <source>
        <dbReference type="ARBA" id="ARBA00011028"/>
    </source>
</evidence>
<dbReference type="Gene3D" id="3.40.50.1980">
    <property type="entry name" value="Nitrogenase molybdenum iron protein domain"/>
    <property type="match status" value="2"/>
</dbReference>
<dbReference type="InterPro" id="IPR006127">
    <property type="entry name" value="ZnuA-like"/>
</dbReference>
<dbReference type="Proteomes" id="UP000294621">
    <property type="component" value="Unassembled WGS sequence"/>
</dbReference>